<evidence type="ECO:0000313" key="16">
    <source>
        <dbReference type="Proteomes" id="UP001501476"/>
    </source>
</evidence>
<keyword evidence="6 13" id="KW-0732">Signal</keyword>
<protein>
    <recommendedName>
        <fullName evidence="4 13">Outer-membrane lipoprotein LolB</fullName>
    </recommendedName>
</protein>
<evidence type="ECO:0000256" key="10">
    <source>
        <dbReference type="ARBA" id="ARBA00023186"/>
    </source>
</evidence>
<dbReference type="InterPro" id="IPR029046">
    <property type="entry name" value="LolA/LolB/LppX"/>
</dbReference>
<comment type="subcellular location">
    <subcellularLocation>
        <location evidence="1 13">Cell outer membrane</location>
        <topology evidence="1 13">Lipid-anchor</topology>
    </subcellularLocation>
</comment>
<evidence type="ECO:0000313" key="15">
    <source>
        <dbReference type="EMBL" id="GAA0227306.1"/>
    </source>
</evidence>
<dbReference type="Proteomes" id="UP001501476">
    <property type="component" value="Unassembled WGS sequence"/>
</dbReference>
<keyword evidence="7 13" id="KW-0653">Protein transport</keyword>
<keyword evidence="8 13" id="KW-0472">Membrane</keyword>
<evidence type="ECO:0000256" key="8">
    <source>
        <dbReference type="ARBA" id="ARBA00023136"/>
    </source>
</evidence>
<comment type="subunit">
    <text evidence="3 13">Monomer.</text>
</comment>
<dbReference type="SUPFAM" id="SSF89392">
    <property type="entry name" value="Prokaryotic lipoproteins and lipoprotein localization factors"/>
    <property type="match status" value="1"/>
</dbReference>
<evidence type="ECO:0000256" key="5">
    <source>
        <dbReference type="ARBA" id="ARBA00022448"/>
    </source>
</evidence>
<evidence type="ECO:0000256" key="11">
    <source>
        <dbReference type="ARBA" id="ARBA00023237"/>
    </source>
</evidence>
<dbReference type="HAMAP" id="MF_00233">
    <property type="entry name" value="LolB"/>
    <property type="match status" value="1"/>
</dbReference>
<name>A0ABN0TQ56_9GAMM</name>
<dbReference type="NCBIfam" id="TIGR00548">
    <property type="entry name" value="lolB"/>
    <property type="match status" value="1"/>
</dbReference>
<evidence type="ECO:0000256" key="2">
    <source>
        <dbReference type="ARBA" id="ARBA00009696"/>
    </source>
</evidence>
<dbReference type="EMBL" id="BAAADG010000006">
    <property type="protein sequence ID" value="GAA0227306.1"/>
    <property type="molecule type" value="Genomic_DNA"/>
</dbReference>
<keyword evidence="11 13" id="KW-0998">Cell outer membrane</keyword>
<gene>
    <name evidence="13 15" type="primary">lolB</name>
    <name evidence="15" type="ORF">GCM10008964_18390</name>
</gene>
<sequence>MRLVWLAGLSLLLTACAPLWQPKTTESPEQRWQMQQTEIASLKDWRFRGRTAITQGREGWNAGISWQQQGEDFDIKLSGPFSQGGAELVGDDEQVTLTLDDGEQYSAQTPEQLLAKTLGWLLPVSALRDWVRGVPYQEVAVDEYELDENGRLKTLQQAGWQIEYLRYVPFDGMVVPAKIFIKHPDLNIRLIIADWSRPE</sequence>
<reference evidence="15 16" key="1">
    <citation type="journal article" date="2019" name="Int. J. Syst. Evol. Microbiol.">
        <title>The Global Catalogue of Microorganisms (GCM) 10K type strain sequencing project: providing services to taxonomists for standard genome sequencing and annotation.</title>
        <authorList>
            <consortium name="The Broad Institute Genomics Platform"/>
            <consortium name="The Broad Institute Genome Sequencing Center for Infectious Disease"/>
            <person name="Wu L."/>
            <person name="Ma J."/>
        </authorList>
    </citation>
    <scope>NUCLEOTIDE SEQUENCE [LARGE SCALE GENOMIC DNA]</scope>
    <source>
        <strain evidence="15 16">JCM 6886</strain>
    </source>
</reference>
<evidence type="ECO:0000256" key="1">
    <source>
        <dbReference type="ARBA" id="ARBA00004459"/>
    </source>
</evidence>
<dbReference type="Gene3D" id="2.50.20.10">
    <property type="entry name" value="Lipoprotein localisation LolA/LolB/LppX"/>
    <property type="match status" value="1"/>
</dbReference>
<evidence type="ECO:0000256" key="6">
    <source>
        <dbReference type="ARBA" id="ARBA00022729"/>
    </source>
</evidence>
<comment type="caution">
    <text evidence="15">The sequence shown here is derived from an EMBL/GenBank/DDBJ whole genome shotgun (WGS) entry which is preliminary data.</text>
</comment>
<evidence type="ECO:0000256" key="7">
    <source>
        <dbReference type="ARBA" id="ARBA00022927"/>
    </source>
</evidence>
<proteinExistence type="inferred from homology"/>
<dbReference type="Pfam" id="PF03550">
    <property type="entry name" value="LolB"/>
    <property type="match status" value="1"/>
</dbReference>
<evidence type="ECO:0000256" key="12">
    <source>
        <dbReference type="ARBA" id="ARBA00023288"/>
    </source>
</evidence>
<keyword evidence="5 13" id="KW-0813">Transport</keyword>
<comment type="similarity">
    <text evidence="2 13">Belongs to the LolB family.</text>
</comment>
<dbReference type="RefSeq" id="WP_286305809.1">
    <property type="nucleotide sequence ID" value="NZ_AP027741.1"/>
</dbReference>
<organism evidence="15 16">
    <name type="scientific">Methylophaga marina</name>
    <dbReference type="NCBI Taxonomy" id="45495"/>
    <lineage>
        <taxon>Bacteria</taxon>
        <taxon>Pseudomonadati</taxon>
        <taxon>Pseudomonadota</taxon>
        <taxon>Gammaproteobacteria</taxon>
        <taxon>Thiotrichales</taxon>
        <taxon>Piscirickettsiaceae</taxon>
        <taxon>Methylophaga</taxon>
    </lineage>
</organism>
<keyword evidence="10 13" id="KW-0143">Chaperone</keyword>
<accession>A0ABN0TQ56</accession>
<evidence type="ECO:0000256" key="14">
    <source>
        <dbReference type="SAM" id="SignalP"/>
    </source>
</evidence>
<comment type="function">
    <text evidence="13">Plays a critical role in the incorporation of lipoproteins in the outer membrane after they are released by the LolA protein.</text>
</comment>
<dbReference type="InterPro" id="IPR004565">
    <property type="entry name" value="OM_lipoprot_LolB"/>
</dbReference>
<evidence type="ECO:0000256" key="4">
    <source>
        <dbReference type="ARBA" id="ARBA00016202"/>
    </source>
</evidence>
<evidence type="ECO:0000256" key="9">
    <source>
        <dbReference type="ARBA" id="ARBA00023139"/>
    </source>
</evidence>
<dbReference type="CDD" id="cd16326">
    <property type="entry name" value="LolB"/>
    <property type="match status" value="1"/>
</dbReference>
<dbReference type="PROSITE" id="PS51257">
    <property type="entry name" value="PROKAR_LIPOPROTEIN"/>
    <property type="match status" value="1"/>
</dbReference>
<evidence type="ECO:0000256" key="3">
    <source>
        <dbReference type="ARBA" id="ARBA00011245"/>
    </source>
</evidence>
<keyword evidence="16" id="KW-1185">Reference proteome</keyword>
<evidence type="ECO:0000256" key="13">
    <source>
        <dbReference type="HAMAP-Rule" id="MF_00233"/>
    </source>
</evidence>
<feature type="signal peptide" evidence="14">
    <location>
        <begin position="1"/>
        <end position="20"/>
    </location>
</feature>
<feature type="chain" id="PRO_5045233162" description="Outer-membrane lipoprotein LolB" evidence="14">
    <location>
        <begin position="21"/>
        <end position="199"/>
    </location>
</feature>
<keyword evidence="9 13" id="KW-0564">Palmitate</keyword>
<keyword evidence="12 13" id="KW-0449">Lipoprotein</keyword>